<dbReference type="Proteomes" id="UP000299102">
    <property type="component" value="Unassembled WGS sequence"/>
</dbReference>
<accession>A0A4C2A8R3</accession>
<evidence type="ECO:0000256" key="1">
    <source>
        <dbReference type="SAM" id="MobiDB-lite"/>
    </source>
</evidence>
<name>A0A4C2A8R3_EUMVA</name>
<evidence type="ECO:0000313" key="2">
    <source>
        <dbReference type="EMBL" id="GBP96488.1"/>
    </source>
</evidence>
<keyword evidence="3" id="KW-1185">Reference proteome</keyword>
<protein>
    <submittedName>
        <fullName evidence="2">Uncharacterized protein</fullName>
    </submittedName>
</protein>
<evidence type="ECO:0000313" key="3">
    <source>
        <dbReference type="Proteomes" id="UP000299102"/>
    </source>
</evidence>
<feature type="region of interest" description="Disordered" evidence="1">
    <location>
        <begin position="1"/>
        <end position="30"/>
    </location>
</feature>
<comment type="caution">
    <text evidence="2">The sequence shown here is derived from an EMBL/GenBank/DDBJ whole genome shotgun (WGS) entry which is preliminary data.</text>
</comment>
<dbReference type="OrthoDB" id="8193306at2759"/>
<proteinExistence type="predicted"/>
<dbReference type="EMBL" id="BGZK01002788">
    <property type="protein sequence ID" value="GBP96488.1"/>
    <property type="molecule type" value="Genomic_DNA"/>
</dbReference>
<dbReference type="AlphaFoldDB" id="A0A4C2A8R3"/>
<gene>
    <name evidence="2" type="ORF">EVAR_70864_1</name>
</gene>
<organism evidence="2 3">
    <name type="scientific">Eumeta variegata</name>
    <name type="common">Bagworm moth</name>
    <name type="synonym">Eumeta japonica</name>
    <dbReference type="NCBI Taxonomy" id="151549"/>
    <lineage>
        <taxon>Eukaryota</taxon>
        <taxon>Metazoa</taxon>
        <taxon>Ecdysozoa</taxon>
        <taxon>Arthropoda</taxon>
        <taxon>Hexapoda</taxon>
        <taxon>Insecta</taxon>
        <taxon>Pterygota</taxon>
        <taxon>Neoptera</taxon>
        <taxon>Endopterygota</taxon>
        <taxon>Lepidoptera</taxon>
        <taxon>Glossata</taxon>
        <taxon>Ditrysia</taxon>
        <taxon>Tineoidea</taxon>
        <taxon>Psychidae</taxon>
        <taxon>Oiketicinae</taxon>
        <taxon>Eumeta</taxon>
    </lineage>
</organism>
<feature type="compositionally biased region" description="Polar residues" evidence="1">
    <location>
        <begin position="7"/>
        <end position="17"/>
    </location>
</feature>
<reference evidence="2 3" key="1">
    <citation type="journal article" date="2019" name="Commun. Biol.">
        <title>The bagworm genome reveals a unique fibroin gene that provides high tensile strength.</title>
        <authorList>
            <person name="Kono N."/>
            <person name="Nakamura H."/>
            <person name="Ohtoshi R."/>
            <person name="Tomita M."/>
            <person name="Numata K."/>
            <person name="Arakawa K."/>
        </authorList>
    </citation>
    <scope>NUCLEOTIDE SEQUENCE [LARGE SCALE GENOMIC DNA]</scope>
</reference>
<sequence length="128" mass="13925">MGCDGSSGHSNYSQRYSTGEEGQPDTSSLAACPVQLRLHTTNGTRIIWNNPRPSSTHWRWKARVYSTRRSIRKVAAILGATCDGYTVPFGGDAQVEVTETVLDEGLVVDSAIVVPFDTDTEKLIPISP</sequence>